<dbReference type="AlphaFoldDB" id="D7FPC9"/>
<dbReference type="Proteomes" id="UP000002630">
    <property type="component" value="Linkage Group LG10"/>
</dbReference>
<name>D7FPC9_ECTSI</name>
<organism evidence="1 2">
    <name type="scientific">Ectocarpus siliculosus</name>
    <name type="common">Brown alga</name>
    <name type="synonym">Conferva siliculosa</name>
    <dbReference type="NCBI Taxonomy" id="2880"/>
    <lineage>
        <taxon>Eukaryota</taxon>
        <taxon>Sar</taxon>
        <taxon>Stramenopiles</taxon>
        <taxon>Ochrophyta</taxon>
        <taxon>PX clade</taxon>
        <taxon>Phaeophyceae</taxon>
        <taxon>Ectocarpales</taxon>
        <taxon>Ectocarpaceae</taxon>
        <taxon>Ectocarpus</taxon>
    </lineage>
</organism>
<proteinExistence type="predicted"/>
<dbReference type="InParanoid" id="D7FPC9"/>
<evidence type="ECO:0000313" key="2">
    <source>
        <dbReference type="Proteomes" id="UP000002630"/>
    </source>
</evidence>
<evidence type="ECO:0000313" key="1">
    <source>
        <dbReference type="EMBL" id="CBJ30388.1"/>
    </source>
</evidence>
<gene>
    <name evidence="1" type="ORF">Esi_0188_0052</name>
</gene>
<accession>D7FPC9</accession>
<dbReference type="EMBL" id="FN649735">
    <property type="protein sequence ID" value="CBJ30388.1"/>
    <property type="molecule type" value="Genomic_DNA"/>
</dbReference>
<protein>
    <submittedName>
        <fullName evidence="1">Uncharacterized protein</fullName>
    </submittedName>
</protein>
<keyword evidence="2" id="KW-1185">Reference proteome</keyword>
<sequence length="25" mass="2675">MATCLRATLVVAVQTKPGKLPQHPD</sequence>
<dbReference type="EMBL" id="FN648347">
    <property type="protein sequence ID" value="CBJ30388.1"/>
    <property type="molecule type" value="Genomic_DNA"/>
</dbReference>
<reference evidence="1 2" key="1">
    <citation type="journal article" date="2010" name="Nature">
        <title>The Ectocarpus genome and the independent evolution of multicellularity in brown algae.</title>
        <authorList>
            <person name="Cock J.M."/>
            <person name="Sterck L."/>
            <person name="Rouze P."/>
            <person name="Scornet D."/>
            <person name="Allen A.E."/>
            <person name="Amoutzias G."/>
            <person name="Anthouard V."/>
            <person name="Artiguenave F."/>
            <person name="Aury J.M."/>
            <person name="Badger J.H."/>
            <person name="Beszteri B."/>
            <person name="Billiau K."/>
            <person name="Bonnet E."/>
            <person name="Bothwell J.H."/>
            <person name="Bowler C."/>
            <person name="Boyen C."/>
            <person name="Brownlee C."/>
            <person name="Carrano C.J."/>
            <person name="Charrier B."/>
            <person name="Cho G.Y."/>
            <person name="Coelho S.M."/>
            <person name="Collen J."/>
            <person name="Corre E."/>
            <person name="Da Silva C."/>
            <person name="Delage L."/>
            <person name="Delaroque N."/>
            <person name="Dittami S.M."/>
            <person name="Doulbeau S."/>
            <person name="Elias M."/>
            <person name="Farnham G."/>
            <person name="Gachon C.M."/>
            <person name="Gschloessl B."/>
            <person name="Heesch S."/>
            <person name="Jabbari K."/>
            <person name="Jubin C."/>
            <person name="Kawai H."/>
            <person name="Kimura K."/>
            <person name="Kloareg B."/>
            <person name="Kupper F.C."/>
            <person name="Lang D."/>
            <person name="Le Bail A."/>
            <person name="Leblanc C."/>
            <person name="Lerouge P."/>
            <person name="Lohr M."/>
            <person name="Lopez P.J."/>
            <person name="Martens C."/>
            <person name="Maumus F."/>
            <person name="Michel G."/>
            <person name="Miranda-Saavedra D."/>
            <person name="Morales J."/>
            <person name="Moreau H."/>
            <person name="Motomura T."/>
            <person name="Nagasato C."/>
            <person name="Napoli C.A."/>
            <person name="Nelson D.R."/>
            <person name="Nyvall-Collen P."/>
            <person name="Peters A.F."/>
            <person name="Pommier C."/>
            <person name="Potin P."/>
            <person name="Poulain J."/>
            <person name="Quesneville H."/>
            <person name="Read B."/>
            <person name="Rensing S.A."/>
            <person name="Ritter A."/>
            <person name="Rousvoal S."/>
            <person name="Samanta M."/>
            <person name="Samson G."/>
            <person name="Schroeder D.C."/>
            <person name="Segurens B."/>
            <person name="Strittmatter M."/>
            <person name="Tonon T."/>
            <person name="Tregear J.W."/>
            <person name="Valentin K."/>
            <person name="von Dassow P."/>
            <person name="Yamagishi T."/>
            <person name="Van de Peer Y."/>
            <person name="Wincker P."/>
        </authorList>
    </citation>
    <scope>NUCLEOTIDE SEQUENCE [LARGE SCALE GENOMIC DNA]</scope>
    <source>
        <strain evidence="2">Ec32 / CCAP1310/4</strain>
    </source>
</reference>